<feature type="non-terminal residue" evidence="2">
    <location>
        <position position="68"/>
    </location>
</feature>
<organism evidence="2">
    <name type="scientific">marine metagenome</name>
    <dbReference type="NCBI Taxonomy" id="408172"/>
    <lineage>
        <taxon>unclassified sequences</taxon>
        <taxon>metagenomes</taxon>
        <taxon>ecological metagenomes</taxon>
    </lineage>
</organism>
<accession>A0A381XXI5</accession>
<evidence type="ECO:0000256" key="1">
    <source>
        <dbReference type="SAM" id="Phobius"/>
    </source>
</evidence>
<dbReference type="EMBL" id="UINC01016739">
    <property type="protein sequence ID" value="SVA69468.1"/>
    <property type="molecule type" value="Genomic_DNA"/>
</dbReference>
<sequence>MVETISVYWVKIFAILVVFLVLIILFLRGGSEKLKVPGAELVQRELDRLNGNYIVFSNVMIHLERGMS</sequence>
<reference evidence="2" key="1">
    <citation type="submission" date="2018-05" db="EMBL/GenBank/DDBJ databases">
        <authorList>
            <person name="Lanie J.A."/>
            <person name="Ng W.-L."/>
            <person name="Kazmierczak K.M."/>
            <person name="Andrzejewski T.M."/>
            <person name="Davidsen T.M."/>
            <person name="Wayne K.J."/>
            <person name="Tettelin H."/>
            <person name="Glass J.I."/>
            <person name="Rusch D."/>
            <person name="Podicherti R."/>
            <person name="Tsui H.-C.T."/>
            <person name="Winkler M.E."/>
        </authorList>
    </citation>
    <scope>NUCLEOTIDE SEQUENCE</scope>
</reference>
<proteinExistence type="predicted"/>
<gene>
    <name evidence="2" type="ORF">METZ01_LOCUS122322</name>
</gene>
<evidence type="ECO:0000313" key="2">
    <source>
        <dbReference type="EMBL" id="SVA69468.1"/>
    </source>
</evidence>
<dbReference type="AlphaFoldDB" id="A0A381XXI5"/>
<name>A0A381XXI5_9ZZZZ</name>
<protein>
    <submittedName>
        <fullName evidence="2">Uncharacterized protein</fullName>
    </submittedName>
</protein>
<keyword evidence="1" id="KW-0812">Transmembrane</keyword>
<feature type="transmembrane region" description="Helical" evidence="1">
    <location>
        <begin position="6"/>
        <end position="27"/>
    </location>
</feature>
<keyword evidence="1" id="KW-1133">Transmembrane helix</keyword>
<keyword evidence="1" id="KW-0472">Membrane</keyword>